<proteinExistence type="predicted"/>
<evidence type="ECO:0000313" key="1">
    <source>
        <dbReference type="EMBL" id="KAF6818103.1"/>
    </source>
</evidence>
<organism evidence="1 2">
    <name type="scientific">Colletotrichum sojae</name>
    <dbReference type="NCBI Taxonomy" id="2175907"/>
    <lineage>
        <taxon>Eukaryota</taxon>
        <taxon>Fungi</taxon>
        <taxon>Dikarya</taxon>
        <taxon>Ascomycota</taxon>
        <taxon>Pezizomycotina</taxon>
        <taxon>Sordariomycetes</taxon>
        <taxon>Hypocreomycetidae</taxon>
        <taxon>Glomerellales</taxon>
        <taxon>Glomerellaceae</taxon>
        <taxon>Colletotrichum</taxon>
        <taxon>Colletotrichum orchidearum species complex</taxon>
    </lineage>
</organism>
<evidence type="ECO:0000313" key="2">
    <source>
        <dbReference type="Proteomes" id="UP000652219"/>
    </source>
</evidence>
<evidence type="ECO:0008006" key="3">
    <source>
        <dbReference type="Google" id="ProtNLM"/>
    </source>
</evidence>
<accession>A0A8H6N3E7</accession>
<reference evidence="1 2" key="1">
    <citation type="journal article" date="2020" name="Phytopathology">
        <title>Genome Sequence Resources of Colletotrichum truncatum, C. plurivorum, C. musicola, and C. sojae: Four Species Pathogenic to Soybean (Glycine max).</title>
        <authorList>
            <person name="Rogerio F."/>
            <person name="Boufleur T.R."/>
            <person name="Ciampi-Guillardi M."/>
            <person name="Sukno S.A."/>
            <person name="Thon M.R."/>
            <person name="Massola Junior N.S."/>
            <person name="Baroncelli R."/>
        </authorList>
    </citation>
    <scope>NUCLEOTIDE SEQUENCE [LARGE SCALE GENOMIC DNA]</scope>
    <source>
        <strain evidence="1 2">LFN0009</strain>
    </source>
</reference>
<sequence>MAEALGLAASVVAVVDVTGKAFALIFKLKSLWDELKDAPSFLLEKAEELQDLEEFFLDAETQAAATPIPRSLWNDAMIQKSIRKARAAMSDLQDAVDGLSVQVNHKRTHRRKLAAAKIVIKKDSLEAMERKLDRALL</sequence>
<keyword evidence="2" id="KW-1185">Reference proteome</keyword>
<dbReference type="EMBL" id="WIGN01000017">
    <property type="protein sequence ID" value="KAF6818103.1"/>
    <property type="molecule type" value="Genomic_DNA"/>
</dbReference>
<comment type="caution">
    <text evidence="1">The sequence shown here is derived from an EMBL/GenBank/DDBJ whole genome shotgun (WGS) entry which is preliminary data.</text>
</comment>
<protein>
    <recommendedName>
        <fullName evidence="3">Fungal N-terminal domain-containing protein</fullName>
    </recommendedName>
</protein>
<dbReference type="AlphaFoldDB" id="A0A8H6N3E7"/>
<gene>
    <name evidence="1" type="ORF">CSOJ01_01984</name>
</gene>
<dbReference type="Proteomes" id="UP000652219">
    <property type="component" value="Unassembled WGS sequence"/>
</dbReference>
<name>A0A8H6N3E7_9PEZI</name>